<evidence type="ECO:0000256" key="1">
    <source>
        <dbReference type="SAM" id="MobiDB-lite"/>
    </source>
</evidence>
<feature type="domain" description="NAD-dependent epimerase/dehydratase" evidence="2">
    <location>
        <begin position="16"/>
        <end position="158"/>
    </location>
</feature>
<dbReference type="SUPFAM" id="SSF51735">
    <property type="entry name" value="NAD(P)-binding Rossmann-fold domains"/>
    <property type="match status" value="1"/>
</dbReference>
<dbReference type="InterPro" id="IPR036291">
    <property type="entry name" value="NAD(P)-bd_dom_sf"/>
</dbReference>
<dbReference type="EMBL" id="VXRG01000119">
    <property type="protein sequence ID" value="MXY94644.1"/>
    <property type="molecule type" value="Genomic_DNA"/>
</dbReference>
<sequence length="203" mass="22046">MRILITSAGHDRSTALADHLAQNHEIRLTERTHVETEREFAFSALGHDSSTNLLTRGIDAIIHAVEPLPGEDVSSQLDAATRCTYNLLMAAAEEGVQQVILLSTLELMAGYPPGYRVAETWRPLPSTEPPTLTKHMAEQVSREFAREGSLGVTVLRLGEASYKTIAVAVDEALAEPASLAAKHRSREEGGAEAWSITHIGERA</sequence>
<dbReference type="AlphaFoldDB" id="A0A6B0YU57"/>
<evidence type="ECO:0000313" key="3">
    <source>
        <dbReference type="EMBL" id="MXY94644.1"/>
    </source>
</evidence>
<evidence type="ECO:0000259" key="2">
    <source>
        <dbReference type="Pfam" id="PF01370"/>
    </source>
</evidence>
<proteinExistence type="predicted"/>
<gene>
    <name evidence="3" type="ORF">F4Y42_14475</name>
</gene>
<organism evidence="3">
    <name type="scientific">Caldilineaceae bacterium SB0664_bin_27</name>
    <dbReference type="NCBI Taxonomy" id="2605260"/>
    <lineage>
        <taxon>Bacteria</taxon>
        <taxon>Bacillati</taxon>
        <taxon>Chloroflexota</taxon>
        <taxon>Caldilineae</taxon>
        <taxon>Caldilineales</taxon>
        <taxon>Caldilineaceae</taxon>
    </lineage>
</organism>
<name>A0A6B0YU57_9CHLR</name>
<accession>A0A6B0YU57</accession>
<protein>
    <submittedName>
        <fullName evidence="3">NAD(P)-dependent oxidoreductase</fullName>
    </submittedName>
</protein>
<reference evidence="3" key="1">
    <citation type="submission" date="2019-09" db="EMBL/GenBank/DDBJ databases">
        <title>Characterisation of the sponge microbiome using genome-centric metagenomics.</title>
        <authorList>
            <person name="Engelberts J.P."/>
            <person name="Robbins S.J."/>
            <person name="De Goeij J.M."/>
            <person name="Aranda M."/>
            <person name="Bell S.C."/>
            <person name="Webster N.S."/>
        </authorList>
    </citation>
    <scope>NUCLEOTIDE SEQUENCE</scope>
    <source>
        <strain evidence="3">SB0664_bin_27</strain>
    </source>
</reference>
<comment type="caution">
    <text evidence="3">The sequence shown here is derived from an EMBL/GenBank/DDBJ whole genome shotgun (WGS) entry which is preliminary data.</text>
</comment>
<dbReference type="Pfam" id="PF01370">
    <property type="entry name" value="Epimerase"/>
    <property type="match status" value="1"/>
</dbReference>
<dbReference type="InterPro" id="IPR001509">
    <property type="entry name" value="Epimerase_deHydtase"/>
</dbReference>
<dbReference type="Gene3D" id="3.40.50.720">
    <property type="entry name" value="NAD(P)-binding Rossmann-like Domain"/>
    <property type="match status" value="1"/>
</dbReference>
<feature type="region of interest" description="Disordered" evidence="1">
    <location>
        <begin position="182"/>
        <end position="203"/>
    </location>
</feature>